<dbReference type="InParanoid" id="W3X3G6"/>
<dbReference type="STRING" id="1229662.W3X3G6"/>
<dbReference type="Proteomes" id="UP000030651">
    <property type="component" value="Unassembled WGS sequence"/>
</dbReference>
<dbReference type="InterPro" id="IPR002818">
    <property type="entry name" value="DJ-1/PfpI"/>
</dbReference>
<dbReference type="OMA" id="TTNKMLW"/>
<evidence type="ECO:0000313" key="2">
    <source>
        <dbReference type="EMBL" id="ETS80549.1"/>
    </source>
</evidence>
<dbReference type="PANTHER" id="PTHR43130">
    <property type="entry name" value="ARAC-FAMILY TRANSCRIPTIONAL REGULATOR"/>
    <property type="match status" value="1"/>
</dbReference>
<dbReference type="SUPFAM" id="SSF52317">
    <property type="entry name" value="Class I glutamine amidotransferase-like"/>
    <property type="match status" value="1"/>
</dbReference>
<dbReference type="CDD" id="cd03139">
    <property type="entry name" value="GATase1_PfpI_2"/>
    <property type="match status" value="1"/>
</dbReference>
<dbReference type="RefSeq" id="XP_007834850.1">
    <property type="nucleotide sequence ID" value="XM_007836659.1"/>
</dbReference>
<reference evidence="3" key="1">
    <citation type="journal article" date="2015" name="BMC Genomics">
        <title>Genomic and transcriptomic analysis of the endophytic fungus Pestalotiopsis fici reveals its lifestyle and high potential for synthesis of natural products.</title>
        <authorList>
            <person name="Wang X."/>
            <person name="Zhang X."/>
            <person name="Liu L."/>
            <person name="Xiang M."/>
            <person name="Wang W."/>
            <person name="Sun X."/>
            <person name="Che Y."/>
            <person name="Guo L."/>
            <person name="Liu G."/>
            <person name="Guo L."/>
            <person name="Wang C."/>
            <person name="Yin W.B."/>
            <person name="Stadler M."/>
            <person name="Zhang X."/>
            <person name="Liu X."/>
        </authorList>
    </citation>
    <scope>NUCLEOTIDE SEQUENCE [LARGE SCALE GENOMIC DNA]</scope>
    <source>
        <strain evidence="3">W106-1 / CGMCC3.15140</strain>
    </source>
</reference>
<dbReference type="Gene3D" id="3.40.50.880">
    <property type="match status" value="1"/>
</dbReference>
<dbReference type="PANTHER" id="PTHR43130:SF15">
    <property type="entry name" value="THIJ_PFPI FAMILY PROTEIN (AFU_ORTHOLOGUE AFUA_5G14240)"/>
    <property type="match status" value="1"/>
</dbReference>
<name>W3X3G6_PESFW</name>
<evidence type="ECO:0000259" key="1">
    <source>
        <dbReference type="Pfam" id="PF01965"/>
    </source>
</evidence>
<dbReference type="Pfam" id="PF01965">
    <property type="entry name" value="DJ-1_PfpI"/>
    <property type="match status" value="1"/>
</dbReference>
<sequence length="175" mass="18854">MDPVTTALLPSPHRAASQFSQLIVPTCTFETAPSLDLLIVPGGQGTRDPKISKAVSFVTRVYPSLQQLIAVCTGVGIAAQAGVLDGKRATTNKLSWDSTVALRPEVDWVYQSRWICDGNIWTSSGISAGIDVTLAWIESSYGETTATAIANRMEYVRATDPSQDPFATLYKKETS</sequence>
<organism evidence="2 3">
    <name type="scientific">Pestalotiopsis fici (strain W106-1 / CGMCC3.15140)</name>
    <dbReference type="NCBI Taxonomy" id="1229662"/>
    <lineage>
        <taxon>Eukaryota</taxon>
        <taxon>Fungi</taxon>
        <taxon>Dikarya</taxon>
        <taxon>Ascomycota</taxon>
        <taxon>Pezizomycotina</taxon>
        <taxon>Sordariomycetes</taxon>
        <taxon>Xylariomycetidae</taxon>
        <taxon>Amphisphaeriales</taxon>
        <taxon>Sporocadaceae</taxon>
        <taxon>Pestalotiopsis</taxon>
    </lineage>
</organism>
<evidence type="ECO:0000313" key="3">
    <source>
        <dbReference type="Proteomes" id="UP000030651"/>
    </source>
</evidence>
<dbReference type="InterPro" id="IPR052158">
    <property type="entry name" value="INH-QAR"/>
</dbReference>
<feature type="domain" description="DJ-1/PfpI" evidence="1">
    <location>
        <begin position="23"/>
        <end position="138"/>
    </location>
</feature>
<dbReference type="EMBL" id="KI912113">
    <property type="protein sequence ID" value="ETS80549.1"/>
    <property type="molecule type" value="Genomic_DNA"/>
</dbReference>
<dbReference type="KEGG" id="pfy:PFICI_08078"/>
<dbReference type="HOGENOM" id="CLU_000445_44_8_1"/>
<protein>
    <recommendedName>
        <fullName evidence="1">DJ-1/PfpI domain-containing protein</fullName>
    </recommendedName>
</protein>
<accession>W3X3G6</accession>
<gene>
    <name evidence="2" type="ORF">PFICI_08078</name>
</gene>
<proteinExistence type="predicted"/>
<dbReference type="AlphaFoldDB" id="W3X3G6"/>
<dbReference type="OrthoDB" id="543156at2759"/>
<dbReference type="InterPro" id="IPR029062">
    <property type="entry name" value="Class_I_gatase-like"/>
</dbReference>
<keyword evidence="3" id="KW-1185">Reference proteome</keyword>
<dbReference type="GeneID" id="19273091"/>